<sequence length="231" mass="24338">MTDLRDLGDAPLLERLAAKSTELSRAERKVADVVLENPTFAMDATMAAVADTAGVSEPTVMRFCLSMGYDGFQSFKLALAQSLALGFPATFASISATDDVGQLSHKIFDHTISSLDRARRSLDETELDKAVGAILQADRINFAGVGASALVAMDGEQRAPLFGLPATAAPDAHQQLMAAAMATPETVTIVISNTGRVRSMIEIARTARSNGSTVIGISGKTRLSCNTATFI</sequence>
<evidence type="ECO:0000256" key="3">
    <source>
        <dbReference type="ARBA" id="ARBA00023163"/>
    </source>
</evidence>
<evidence type="ECO:0000256" key="2">
    <source>
        <dbReference type="ARBA" id="ARBA00023125"/>
    </source>
</evidence>
<dbReference type="Gene3D" id="1.10.10.10">
    <property type="entry name" value="Winged helix-like DNA-binding domain superfamily/Winged helix DNA-binding domain"/>
    <property type="match status" value="1"/>
</dbReference>
<organism evidence="6 7">
    <name type="scientific">Schaalia naturae</name>
    <dbReference type="NCBI Taxonomy" id="635203"/>
    <lineage>
        <taxon>Bacteria</taxon>
        <taxon>Bacillati</taxon>
        <taxon>Actinomycetota</taxon>
        <taxon>Actinomycetes</taxon>
        <taxon>Actinomycetales</taxon>
        <taxon>Actinomycetaceae</taxon>
        <taxon>Schaalia</taxon>
    </lineage>
</organism>
<dbReference type="InterPro" id="IPR046348">
    <property type="entry name" value="SIS_dom_sf"/>
</dbReference>
<dbReference type="InterPro" id="IPR047640">
    <property type="entry name" value="RpiR-like"/>
</dbReference>
<dbReference type="InterPro" id="IPR035472">
    <property type="entry name" value="RpiR-like_SIS"/>
</dbReference>
<keyword evidence="7" id="KW-1185">Reference proteome</keyword>
<dbReference type="Pfam" id="PF01418">
    <property type="entry name" value="HTH_6"/>
    <property type="match status" value="1"/>
</dbReference>
<evidence type="ECO:0000313" key="6">
    <source>
        <dbReference type="EMBL" id="MFC7580031.1"/>
    </source>
</evidence>
<keyword evidence="1" id="KW-0805">Transcription regulation</keyword>
<evidence type="ECO:0000313" key="7">
    <source>
        <dbReference type="Proteomes" id="UP001596527"/>
    </source>
</evidence>
<proteinExistence type="predicted"/>
<dbReference type="Proteomes" id="UP001596527">
    <property type="component" value="Unassembled WGS sequence"/>
</dbReference>
<evidence type="ECO:0000256" key="1">
    <source>
        <dbReference type="ARBA" id="ARBA00023015"/>
    </source>
</evidence>
<protein>
    <submittedName>
        <fullName evidence="6">SIS domain-containing protein</fullName>
    </submittedName>
</protein>
<feature type="domain" description="SIS" evidence="5">
    <location>
        <begin position="130"/>
        <end position="231"/>
    </location>
</feature>
<accession>A0ABW2SKK5</accession>
<feature type="domain" description="HTH rpiR-type" evidence="4">
    <location>
        <begin position="10"/>
        <end position="86"/>
    </location>
</feature>
<dbReference type="InterPro" id="IPR001347">
    <property type="entry name" value="SIS_dom"/>
</dbReference>
<keyword evidence="2" id="KW-0238">DNA-binding</keyword>
<dbReference type="InterPro" id="IPR000281">
    <property type="entry name" value="HTH_RpiR"/>
</dbReference>
<dbReference type="PANTHER" id="PTHR30514:SF1">
    <property type="entry name" value="HTH-TYPE TRANSCRIPTIONAL REGULATOR HEXR-RELATED"/>
    <property type="match status" value="1"/>
</dbReference>
<gene>
    <name evidence="6" type="ORF">ACFQWG_02155</name>
</gene>
<dbReference type="PROSITE" id="PS51464">
    <property type="entry name" value="SIS"/>
    <property type="match status" value="1"/>
</dbReference>
<dbReference type="PROSITE" id="PS51071">
    <property type="entry name" value="HTH_RPIR"/>
    <property type="match status" value="1"/>
</dbReference>
<dbReference type="CDD" id="cd05013">
    <property type="entry name" value="SIS_RpiR"/>
    <property type="match status" value="1"/>
</dbReference>
<evidence type="ECO:0000259" key="5">
    <source>
        <dbReference type="PROSITE" id="PS51464"/>
    </source>
</evidence>
<dbReference type="EMBL" id="JBHTEF010000001">
    <property type="protein sequence ID" value="MFC7580031.1"/>
    <property type="molecule type" value="Genomic_DNA"/>
</dbReference>
<dbReference type="Gene3D" id="3.40.50.10490">
    <property type="entry name" value="Glucose-6-phosphate isomerase like protein, domain 1"/>
    <property type="match status" value="1"/>
</dbReference>
<dbReference type="RefSeq" id="WP_380971690.1">
    <property type="nucleotide sequence ID" value="NZ_JBHTEF010000001.1"/>
</dbReference>
<dbReference type="PANTHER" id="PTHR30514">
    <property type="entry name" value="GLUCOKINASE"/>
    <property type="match status" value="1"/>
</dbReference>
<dbReference type="SUPFAM" id="SSF53697">
    <property type="entry name" value="SIS domain"/>
    <property type="match status" value="1"/>
</dbReference>
<reference evidence="7" key="1">
    <citation type="journal article" date="2019" name="Int. J. Syst. Evol. Microbiol.">
        <title>The Global Catalogue of Microorganisms (GCM) 10K type strain sequencing project: providing services to taxonomists for standard genome sequencing and annotation.</title>
        <authorList>
            <consortium name="The Broad Institute Genomics Platform"/>
            <consortium name="The Broad Institute Genome Sequencing Center for Infectious Disease"/>
            <person name="Wu L."/>
            <person name="Ma J."/>
        </authorList>
    </citation>
    <scope>NUCLEOTIDE SEQUENCE [LARGE SCALE GENOMIC DNA]</scope>
    <source>
        <strain evidence="7">CCUG 56698</strain>
    </source>
</reference>
<dbReference type="InterPro" id="IPR009057">
    <property type="entry name" value="Homeodomain-like_sf"/>
</dbReference>
<dbReference type="Pfam" id="PF01380">
    <property type="entry name" value="SIS"/>
    <property type="match status" value="1"/>
</dbReference>
<dbReference type="SUPFAM" id="SSF46689">
    <property type="entry name" value="Homeodomain-like"/>
    <property type="match status" value="1"/>
</dbReference>
<evidence type="ECO:0000259" key="4">
    <source>
        <dbReference type="PROSITE" id="PS51071"/>
    </source>
</evidence>
<comment type="caution">
    <text evidence="6">The sequence shown here is derived from an EMBL/GenBank/DDBJ whole genome shotgun (WGS) entry which is preliminary data.</text>
</comment>
<dbReference type="InterPro" id="IPR036388">
    <property type="entry name" value="WH-like_DNA-bd_sf"/>
</dbReference>
<keyword evidence="3" id="KW-0804">Transcription</keyword>
<name>A0ABW2SKK5_9ACTO</name>